<dbReference type="SMART" id="SM00895">
    <property type="entry name" value="FCD"/>
    <property type="match status" value="1"/>
</dbReference>
<dbReference type="Proteomes" id="UP000553963">
    <property type="component" value="Unassembled WGS sequence"/>
</dbReference>
<dbReference type="RefSeq" id="WP_246409840.1">
    <property type="nucleotide sequence ID" value="NZ_JACIDS010000004.1"/>
</dbReference>
<evidence type="ECO:0000313" key="6">
    <source>
        <dbReference type="Proteomes" id="UP000553963"/>
    </source>
</evidence>
<name>A0A840APA4_9HYPH</name>
<dbReference type="PANTHER" id="PTHR43537">
    <property type="entry name" value="TRANSCRIPTIONAL REGULATOR, GNTR FAMILY"/>
    <property type="match status" value="1"/>
</dbReference>
<accession>A0A840APA4</accession>
<dbReference type="AlphaFoldDB" id="A0A840APA4"/>
<gene>
    <name evidence="5" type="ORF">GGR25_003177</name>
</gene>
<comment type="caution">
    <text evidence="5">The sequence shown here is derived from an EMBL/GenBank/DDBJ whole genome shotgun (WGS) entry which is preliminary data.</text>
</comment>
<dbReference type="InterPro" id="IPR036388">
    <property type="entry name" value="WH-like_DNA-bd_sf"/>
</dbReference>
<keyword evidence="3" id="KW-0804">Transcription</keyword>
<keyword evidence="1" id="KW-0805">Transcription regulation</keyword>
<dbReference type="InterPro" id="IPR000524">
    <property type="entry name" value="Tscrpt_reg_HTH_GntR"/>
</dbReference>
<keyword evidence="6" id="KW-1185">Reference proteome</keyword>
<dbReference type="CDD" id="cd07377">
    <property type="entry name" value="WHTH_GntR"/>
    <property type="match status" value="1"/>
</dbReference>
<dbReference type="SUPFAM" id="SSF48008">
    <property type="entry name" value="GntR ligand-binding domain-like"/>
    <property type="match status" value="1"/>
</dbReference>
<organism evidence="5 6">
    <name type="scientific">Kaistia hirudinis</name>
    <dbReference type="NCBI Taxonomy" id="1293440"/>
    <lineage>
        <taxon>Bacteria</taxon>
        <taxon>Pseudomonadati</taxon>
        <taxon>Pseudomonadota</taxon>
        <taxon>Alphaproteobacteria</taxon>
        <taxon>Hyphomicrobiales</taxon>
        <taxon>Kaistiaceae</taxon>
        <taxon>Kaistia</taxon>
    </lineage>
</organism>
<dbReference type="Gene3D" id="1.20.120.530">
    <property type="entry name" value="GntR ligand-binding domain-like"/>
    <property type="match status" value="1"/>
</dbReference>
<evidence type="ECO:0000256" key="2">
    <source>
        <dbReference type="ARBA" id="ARBA00023125"/>
    </source>
</evidence>
<reference evidence="5 6" key="1">
    <citation type="submission" date="2020-08" db="EMBL/GenBank/DDBJ databases">
        <title>Genomic Encyclopedia of Type Strains, Phase IV (KMG-IV): sequencing the most valuable type-strain genomes for metagenomic binning, comparative biology and taxonomic classification.</title>
        <authorList>
            <person name="Goeker M."/>
        </authorList>
    </citation>
    <scope>NUCLEOTIDE SEQUENCE [LARGE SCALE GENOMIC DNA]</scope>
    <source>
        <strain evidence="5 6">DSM 25966</strain>
    </source>
</reference>
<dbReference type="PROSITE" id="PS50949">
    <property type="entry name" value="HTH_GNTR"/>
    <property type="match status" value="1"/>
</dbReference>
<sequence>MNVSLSGLMPLPSSDRARSVMNALADFIARSGLKPGDRLPTERELMTALAVGRSTVREVIRQFQALGVMESRKGSGTYLLRGISADTIHMPLSVDATHLRDVLLSTLDVRRGLEVEASALAARRRTEADLKLIEARLDTMESVHHEKGAAGREDLAFHLAIYDATHNPLFPQLLEQMREAFERFWATPFDRPDFARRSFPFHRTLFDAIAAQDEARARAETLAILEIVEEDIREMSGENDKALK</sequence>
<dbReference type="PANTHER" id="PTHR43537:SF5">
    <property type="entry name" value="UXU OPERON TRANSCRIPTIONAL REGULATOR"/>
    <property type="match status" value="1"/>
</dbReference>
<keyword evidence="2 5" id="KW-0238">DNA-binding</keyword>
<dbReference type="GO" id="GO:0003700">
    <property type="term" value="F:DNA-binding transcription factor activity"/>
    <property type="evidence" value="ECO:0007669"/>
    <property type="project" value="InterPro"/>
</dbReference>
<evidence type="ECO:0000313" key="5">
    <source>
        <dbReference type="EMBL" id="MBB3932119.1"/>
    </source>
</evidence>
<dbReference type="SMART" id="SM00345">
    <property type="entry name" value="HTH_GNTR"/>
    <property type="match status" value="1"/>
</dbReference>
<feature type="domain" description="HTH gntR-type" evidence="4">
    <location>
        <begin position="14"/>
        <end position="82"/>
    </location>
</feature>
<dbReference type="Pfam" id="PF00392">
    <property type="entry name" value="GntR"/>
    <property type="match status" value="1"/>
</dbReference>
<dbReference type="PRINTS" id="PR00035">
    <property type="entry name" value="HTHGNTR"/>
</dbReference>
<dbReference type="GO" id="GO:0003677">
    <property type="term" value="F:DNA binding"/>
    <property type="evidence" value="ECO:0007669"/>
    <property type="project" value="UniProtKB-KW"/>
</dbReference>
<evidence type="ECO:0000259" key="4">
    <source>
        <dbReference type="PROSITE" id="PS50949"/>
    </source>
</evidence>
<dbReference type="Gene3D" id="1.10.10.10">
    <property type="entry name" value="Winged helix-like DNA-binding domain superfamily/Winged helix DNA-binding domain"/>
    <property type="match status" value="1"/>
</dbReference>
<dbReference type="Pfam" id="PF07729">
    <property type="entry name" value="FCD"/>
    <property type="match status" value="1"/>
</dbReference>
<dbReference type="EMBL" id="JACIDS010000004">
    <property type="protein sequence ID" value="MBB3932119.1"/>
    <property type="molecule type" value="Genomic_DNA"/>
</dbReference>
<dbReference type="InterPro" id="IPR036390">
    <property type="entry name" value="WH_DNA-bd_sf"/>
</dbReference>
<dbReference type="InterPro" id="IPR011711">
    <property type="entry name" value="GntR_C"/>
</dbReference>
<evidence type="ECO:0000256" key="3">
    <source>
        <dbReference type="ARBA" id="ARBA00023163"/>
    </source>
</evidence>
<evidence type="ECO:0000256" key="1">
    <source>
        <dbReference type="ARBA" id="ARBA00023015"/>
    </source>
</evidence>
<dbReference type="InterPro" id="IPR008920">
    <property type="entry name" value="TF_FadR/GntR_C"/>
</dbReference>
<protein>
    <submittedName>
        <fullName evidence="5">DNA-binding FadR family transcriptional regulator</fullName>
    </submittedName>
</protein>
<proteinExistence type="predicted"/>
<dbReference type="SUPFAM" id="SSF46785">
    <property type="entry name" value="Winged helix' DNA-binding domain"/>
    <property type="match status" value="1"/>
</dbReference>